<evidence type="ECO:0000313" key="8">
    <source>
        <dbReference type="EMBL" id="TVY04291.1"/>
    </source>
</evidence>
<dbReference type="OrthoDB" id="9793824at2"/>
<feature type="transmembrane region" description="Helical" evidence="6">
    <location>
        <begin position="12"/>
        <end position="31"/>
    </location>
</feature>
<keyword evidence="5 6" id="KW-0472">Membrane</keyword>
<dbReference type="InterPro" id="IPR051791">
    <property type="entry name" value="Pra-immunoreactive"/>
</dbReference>
<evidence type="ECO:0000256" key="5">
    <source>
        <dbReference type="ARBA" id="ARBA00023136"/>
    </source>
</evidence>
<comment type="subcellular location">
    <subcellularLocation>
        <location evidence="1">Cell membrane</location>
        <topology evidence="1">Multi-pass membrane protein</topology>
    </subcellularLocation>
</comment>
<keyword evidence="3 6" id="KW-0812">Transmembrane</keyword>
<evidence type="ECO:0000313" key="9">
    <source>
        <dbReference type="Proteomes" id="UP000316330"/>
    </source>
</evidence>
<evidence type="ECO:0000256" key="2">
    <source>
        <dbReference type="ARBA" id="ARBA00022475"/>
    </source>
</evidence>
<keyword evidence="2" id="KW-1003">Cell membrane</keyword>
<comment type="caution">
    <text evidence="8">The sequence shown here is derived from an EMBL/GenBank/DDBJ whole genome shotgun (WGS) entry which is preliminary data.</text>
</comment>
<keyword evidence="4 6" id="KW-1133">Transmembrane helix</keyword>
<evidence type="ECO:0000256" key="3">
    <source>
        <dbReference type="ARBA" id="ARBA00022692"/>
    </source>
</evidence>
<protein>
    <submittedName>
        <fullName evidence="8">RDD family protein</fullName>
    </submittedName>
</protein>
<sequence length="126" mass="14253">MEQENDYAGFWIRLFAFLIDSVLFYGVVWVFGRGGLNGQTGGLLFSLYLVVATLFFGRTIGKLVVGIRVIRQNGENPPWWVVILREVLGKWLSALLLGFGFLMAGFDGQKRALHDHIGRTYVVKTR</sequence>
<dbReference type="GO" id="GO:0005886">
    <property type="term" value="C:plasma membrane"/>
    <property type="evidence" value="ECO:0007669"/>
    <property type="project" value="UniProtKB-SubCell"/>
</dbReference>
<dbReference type="EMBL" id="VNJJ01000001">
    <property type="protein sequence ID" value="TVY04291.1"/>
    <property type="molecule type" value="Genomic_DNA"/>
</dbReference>
<feature type="transmembrane region" description="Helical" evidence="6">
    <location>
        <begin position="87"/>
        <end position="106"/>
    </location>
</feature>
<organism evidence="8 9">
    <name type="scientific">Cohnella terricola</name>
    <dbReference type="NCBI Taxonomy" id="1289167"/>
    <lineage>
        <taxon>Bacteria</taxon>
        <taxon>Bacillati</taxon>
        <taxon>Bacillota</taxon>
        <taxon>Bacilli</taxon>
        <taxon>Bacillales</taxon>
        <taxon>Paenibacillaceae</taxon>
        <taxon>Cohnella</taxon>
    </lineage>
</organism>
<dbReference type="InterPro" id="IPR010432">
    <property type="entry name" value="RDD"/>
</dbReference>
<evidence type="ECO:0000256" key="4">
    <source>
        <dbReference type="ARBA" id="ARBA00022989"/>
    </source>
</evidence>
<proteinExistence type="predicted"/>
<gene>
    <name evidence="8" type="ORF">FPZ45_01470</name>
</gene>
<keyword evidence="9" id="KW-1185">Reference proteome</keyword>
<dbReference type="Proteomes" id="UP000316330">
    <property type="component" value="Unassembled WGS sequence"/>
</dbReference>
<evidence type="ECO:0000256" key="6">
    <source>
        <dbReference type="SAM" id="Phobius"/>
    </source>
</evidence>
<evidence type="ECO:0000256" key="1">
    <source>
        <dbReference type="ARBA" id="ARBA00004651"/>
    </source>
</evidence>
<dbReference type="RefSeq" id="WP_144697661.1">
    <property type="nucleotide sequence ID" value="NZ_VNJJ01000001.1"/>
</dbReference>
<accession>A0A559JWM5</accession>
<feature type="transmembrane region" description="Helical" evidence="6">
    <location>
        <begin position="43"/>
        <end position="67"/>
    </location>
</feature>
<dbReference type="Pfam" id="PF06271">
    <property type="entry name" value="RDD"/>
    <property type="match status" value="1"/>
</dbReference>
<evidence type="ECO:0000259" key="7">
    <source>
        <dbReference type="Pfam" id="PF06271"/>
    </source>
</evidence>
<dbReference type="PANTHER" id="PTHR36115">
    <property type="entry name" value="PROLINE-RICH ANTIGEN HOMOLOG-RELATED"/>
    <property type="match status" value="1"/>
</dbReference>
<name>A0A559JWM5_9BACL</name>
<dbReference type="PANTHER" id="PTHR36115:SF9">
    <property type="entry name" value="LMO1584 PROTEIN"/>
    <property type="match status" value="1"/>
</dbReference>
<feature type="domain" description="RDD" evidence="7">
    <location>
        <begin position="7"/>
        <end position="118"/>
    </location>
</feature>
<reference evidence="8 9" key="1">
    <citation type="submission" date="2019-07" db="EMBL/GenBank/DDBJ databases">
        <authorList>
            <person name="Kim J."/>
        </authorList>
    </citation>
    <scope>NUCLEOTIDE SEQUENCE [LARGE SCALE GENOMIC DNA]</scope>
    <source>
        <strain evidence="8 9">G13</strain>
    </source>
</reference>
<dbReference type="AlphaFoldDB" id="A0A559JWM5"/>